<dbReference type="Pfam" id="PF00852">
    <property type="entry name" value="Glyco_transf_10"/>
    <property type="match status" value="1"/>
</dbReference>
<dbReference type="Gene3D" id="3.40.50.11660">
    <property type="entry name" value="Glycosyl transferase family 10, C-terminal domain"/>
    <property type="match status" value="1"/>
</dbReference>
<protein>
    <submittedName>
        <fullName evidence="5">Glycosyltransferase family 10</fullName>
    </submittedName>
</protein>
<reference evidence="5 6" key="1">
    <citation type="submission" date="2023-06" db="EMBL/GenBank/DDBJ databases">
        <title>Roseiconus lacunae JC819 isolated from Gulf of Mannar region, Tamil Nadu.</title>
        <authorList>
            <person name="Pk S."/>
            <person name="Ch S."/>
            <person name="Ch V.R."/>
        </authorList>
    </citation>
    <scope>NUCLEOTIDE SEQUENCE [LARGE SCALE GENOMIC DNA]</scope>
    <source>
        <strain evidence="5 6">JC819</strain>
    </source>
</reference>
<dbReference type="PANTHER" id="PTHR11929:SF194">
    <property type="entry name" value="ALPHA-(1,3)-FUCOSYLTRANSFERASE 10"/>
    <property type="match status" value="1"/>
</dbReference>
<dbReference type="EMBL" id="JASZZN010000022">
    <property type="protein sequence ID" value="MDM4018464.1"/>
    <property type="molecule type" value="Genomic_DNA"/>
</dbReference>
<evidence type="ECO:0000256" key="1">
    <source>
        <dbReference type="ARBA" id="ARBA00008919"/>
    </source>
</evidence>
<dbReference type="PANTHER" id="PTHR11929">
    <property type="entry name" value="ALPHA- 1,3 -FUCOSYLTRANSFERASE"/>
    <property type="match status" value="1"/>
</dbReference>
<feature type="domain" description="Fucosyltransferase C-terminal" evidence="4">
    <location>
        <begin position="134"/>
        <end position="225"/>
    </location>
</feature>
<evidence type="ECO:0000256" key="3">
    <source>
        <dbReference type="ARBA" id="ARBA00022679"/>
    </source>
</evidence>
<comment type="similarity">
    <text evidence="1">Belongs to the glycosyltransferase 10 family.</text>
</comment>
<dbReference type="InterPro" id="IPR001503">
    <property type="entry name" value="Glyco_trans_10"/>
</dbReference>
<name>A0ABT7PPN3_9BACT</name>
<proteinExistence type="inferred from homology"/>
<dbReference type="SUPFAM" id="SSF53756">
    <property type="entry name" value="UDP-Glycosyltransferase/glycogen phosphorylase"/>
    <property type="match status" value="1"/>
</dbReference>
<evidence type="ECO:0000313" key="5">
    <source>
        <dbReference type="EMBL" id="MDM4018464.1"/>
    </source>
</evidence>
<dbReference type="Proteomes" id="UP001239462">
    <property type="component" value="Unassembled WGS sequence"/>
</dbReference>
<keyword evidence="6" id="KW-1185">Reference proteome</keyword>
<organism evidence="5 6">
    <name type="scientific">Roseiconus lacunae</name>
    <dbReference type="NCBI Taxonomy" id="2605694"/>
    <lineage>
        <taxon>Bacteria</taxon>
        <taxon>Pseudomonadati</taxon>
        <taxon>Planctomycetota</taxon>
        <taxon>Planctomycetia</taxon>
        <taxon>Pirellulales</taxon>
        <taxon>Pirellulaceae</taxon>
        <taxon>Roseiconus</taxon>
    </lineage>
</organism>
<comment type="caution">
    <text evidence="5">The sequence shown here is derived from an EMBL/GenBank/DDBJ whole genome shotgun (WGS) entry which is preliminary data.</text>
</comment>
<gene>
    <name evidence="5" type="ORF">QTN89_23640</name>
</gene>
<accession>A0ABT7PPN3</accession>
<evidence type="ECO:0000313" key="6">
    <source>
        <dbReference type="Proteomes" id="UP001239462"/>
    </source>
</evidence>
<keyword evidence="2" id="KW-0328">Glycosyltransferase</keyword>
<evidence type="ECO:0000256" key="2">
    <source>
        <dbReference type="ARBA" id="ARBA00022676"/>
    </source>
</evidence>
<dbReference type="RefSeq" id="WP_289166319.1">
    <property type="nucleotide sequence ID" value="NZ_CP141221.1"/>
</dbReference>
<keyword evidence="3" id="KW-0808">Transferase</keyword>
<sequence>MTSSDVIRIDCQGLKLPQTTIEVSVADLKFQFVLSDSRRRKTAFHAGLFFNQAAYNESVFRYPIDQRFCALVESPINPCFETVEVLKKRFTTIYTHQSDLLASDTVFKPLYFGTNWIRVRNDEDAFANLQHHPKKTKLASFIGSIEHHDVGAYQFRRQIAEECIRNQAIDCFGKGIHPITSKDEALRDYRFSVAMENTASDLYFSEKLIDCFLSETVPIYFGCPSIDLLFDPRGMLRFDNKKTFQQCLTHLSPTTYESMRPYLLANKQKAIARDWHSHRGLLRRVAAALPECVVSARPVVTKVSSMRRLSRKIKSLLHRQTVH</sequence>
<dbReference type="InterPro" id="IPR055270">
    <property type="entry name" value="Glyco_tran_10_C"/>
</dbReference>
<dbReference type="InterPro" id="IPR038577">
    <property type="entry name" value="GT10-like_C_sf"/>
</dbReference>
<evidence type="ECO:0000259" key="4">
    <source>
        <dbReference type="Pfam" id="PF00852"/>
    </source>
</evidence>